<evidence type="ECO:0000259" key="6">
    <source>
        <dbReference type="PROSITE" id="PS50249"/>
    </source>
</evidence>
<dbReference type="PROSITE" id="PS50249">
    <property type="entry name" value="MPN"/>
    <property type="match status" value="1"/>
</dbReference>
<dbReference type="InterPro" id="IPR037518">
    <property type="entry name" value="MPN"/>
</dbReference>
<organism evidence="7 8">
    <name type="scientific">Sphingomonas naasensis</name>
    <dbReference type="NCBI Taxonomy" id="1344951"/>
    <lineage>
        <taxon>Bacteria</taxon>
        <taxon>Pseudomonadati</taxon>
        <taxon>Pseudomonadota</taxon>
        <taxon>Alphaproteobacteria</taxon>
        <taxon>Sphingomonadales</taxon>
        <taxon>Sphingomonadaceae</taxon>
        <taxon>Sphingomonas</taxon>
    </lineage>
</organism>
<evidence type="ECO:0000256" key="3">
    <source>
        <dbReference type="ARBA" id="ARBA00022801"/>
    </source>
</evidence>
<dbReference type="PANTHER" id="PTHR34858:SF1">
    <property type="entry name" value="CYSO-CYSTEINE PEPTIDASE"/>
    <property type="match status" value="1"/>
</dbReference>
<dbReference type="Pfam" id="PF14464">
    <property type="entry name" value="Prok-JAB"/>
    <property type="match status" value="1"/>
</dbReference>
<accession>A0A4S1WMQ1</accession>
<evidence type="ECO:0000313" key="7">
    <source>
        <dbReference type="EMBL" id="TGX44559.1"/>
    </source>
</evidence>
<dbReference type="GO" id="GO:0008235">
    <property type="term" value="F:metalloexopeptidase activity"/>
    <property type="evidence" value="ECO:0007669"/>
    <property type="project" value="TreeGrafter"/>
</dbReference>
<dbReference type="EMBL" id="SRXU01000002">
    <property type="protein sequence ID" value="TGX44559.1"/>
    <property type="molecule type" value="Genomic_DNA"/>
</dbReference>
<gene>
    <name evidence="7" type="ORF">E5A74_07220</name>
</gene>
<reference evidence="7 8" key="1">
    <citation type="submission" date="2019-04" db="EMBL/GenBank/DDBJ databases">
        <title>Sphingomonas psychrotolerans sp. nov., isolated from soil in the Tianshan Mountains, Xinjiang, China.</title>
        <authorList>
            <person name="Luo Y."/>
            <person name="Sheng H."/>
        </authorList>
    </citation>
    <scope>NUCLEOTIDE SEQUENCE [LARGE SCALE GENOMIC DNA]</scope>
    <source>
        <strain evidence="7 8">KIS18-15</strain>
    </source>
</reference>
<evidence type="ECO:0000256" key="5">
    <source>
        <dbReference type="ARBA" id="ARBA00023049"/>
    </source>
</evidence>
<keyword evidence="3" id="KW-0378">Hydrolase</keyword>
<dbReference type="InterPro" id="IPR051929">
    <property type="entry name" value="VirAsm_ModProt"/>
</dbReference>
<dbReference type="InterPro" id="IPR028090">
    <property type="entry name" value="JAB_dom_prok"/>
</dbReference>
<dbReference type="GO" id="GO:0006508">
    <property type="term" value="P:proteolysis"/>
    <property type="evidence" value="ECO:0007669"/>
    <property type="project" value="UniProtKB-KW"/>
</dbReference>
<dbReference type="OrthoDB" id="9802958at2"/>
<dbReference type="SUPFAM" id="SSF102712">
    <property type="entry name" value="JAB1/MPN domain"/>
    <property type="match status" value="1"/>
</dbReference>
<dbReference type="PANTHER" id="PTHR34858">
    <property type="entry name" value="CYSO-CYSTEINE PEPTIDASE"/>
    <property type="match status" value="1"/>
</dbReference>
<keyword evidence="2" id="KW-0479">Metal-binding</keyword>
<dbReference type="Gene3D" id="3.40.140.10">
    <property type="entry name" value="Cytidine Deaminase, domain 2"/>
    <property type="match status" value="1"/>
</dbReference>
<proteinExistence type="predicted"/>
<name>A0A4S1WMQ1_9SPHN</name>
<sequence length="134" mass="14280">MTIRVSRSVLIGIRRISADRAPHEACGLLFGGADAVTAMQAVENVAEAPERRFEIDPAALFAALRAERAGGPKIAGYWHSHPSGEATPSATDAAMAAPDGKLWLIIGEREVRLWRAGPAGAVLDRFTELTFTDA</sequence>
<evidence type="ECO:0000313" key="8">
    <source>
        <dbReference type="Proteomes" id="UP000309848"/>
    </source>
</evidence>
<keyword evidence="4" id="KW-0862">Zinc</keyword>
<evidence type="ECO:0000256" key="2">
    <source>
        <dbReference type="ARBA" id="ARBA00022723"/>
    </source>
</evidence>
<protein>
    <submittedName>
        <fullName evidence="7">M67 family peptidase</fullName>
    </submittedName>
</protein>
<keyword evidence="1" id="KW-0645">Protease</keyword>
<keyword evidence="8" id="KW-1185">Reference proteome</keyword>
<dbReference type="AlphaFoldDB" id="A0A4S1WMQ1"/>
<comment type="caution">
    <text evidence="7">The sequence shown here is derived from an EMBL/GenBank/DDBJ whole genome shotgun (WGS) entry which is preliminary data.</text>
</comment>
<keyword evidence="5" id="KW-0482">Metalloprotease</keyword>
<dbReference type="Proteomes" id="UP000309848">
    <property type="component" value="Unassembled WGS sequence"/>
</dbReference>
<evidence type="ECO:0000256" key="1">
    <source>
        <dbReference type="ARBA" id="ARBA00022670"/>
    </source>
</evidence>
<feature type="domain" description="MPN" evidence="6">
    <location>
        <begin position="3"/>
        <end position="130"/>
    </location>
</feature>
<dbReference type="GO" id="GO:0008270">
    <property type="term" value="F:zinc ion binding"/>
    <property type="evidence" value="ECO:0007669"/>
    <property type="project" value="TreeGrafter"/>
</dbReference>
<evidence type="ECO:0000256" key="4">
    <source>
        <dbReference type="ARBA" id="ARBA00022833"/>
    </source>
</evidence>
<dbReference type="CDD" id="cd08070">
    <property type="entry name" value="MPN_like"/>
    <property type="match status" value="1"/>
</dbReference>